<sequence>MRLVTFTANLRRGGLVRQRSPLGKFNTYFFTFTQSPFVRALNDF</sequence>
<evidence type="ECO:0000313" key="1">
    <source>
        <dbReference type="EMBL" id="GAC10251.1"/>
    </source>
</evidence>
<dbReference type="EMBL" id="BAEM01000032">
    <property type="protein sequence ID" value="GAC10251.1"/>
    <property type="molecule type" value="Genomic_DNA"/>
</dbReference>
<name>A0AAV3UZL0_9ALTE</name>
<accession>A0AAV3UZL0</accession>
<evidence type="ECO:0000313" key="2">
    <source>
        <dbReference type="Proteomes" id="UP000006320"/>
    </source>
</evidence>
<dbReference type="AlphaFoldDB" id="A0AAV3UZL0"/>
<dbReference type="Proteomes" id="UP000006320">
    <property type="component" value="Unassembled WGS sequence"/>
</dbReference>
<gene>
    <name evidence="1" type="ORF">GCHA_2304</name>
</gene>
<proteinExistence type="predicted"/>
<organism evidence="1 2">
    <name type="scientific">Paraglaciecola chathamensis S18K6</name>
    <dbReference type="NCBI Taxonomy" id="1127672"/>
    <lineage>
        <taxon>Bacteria</taxon>
        <taxon>Pseudomonadati</taxon>
        <taxon>Pseudomonadota</taxon>
        <taxon>Gammaproteobacteria</taxon>
        <taxon>Alteromonadales</taxon>
        <taxon>Alteromonadaceae</taxon>
        <taxon>Paraglaciecola</taxon>
    </lineage>
</organism>
<comment type="caution">
    <text evidence="1">The sequence shown here is derived from an EMBL/GenBank/DDBJ whole genome shotgun (WGS) entry which is preliminary data.</text>
</comment>
<protein>
    <submittedName>
        <fullName evidence="1">Uncharacterized protein</fullName>
    </submittedName>
</protein>
<reference evidence="1 2" key="1">
    <citation type="journal article" date="2017" name="Antonie Van Leeuwenhoek">
        <title>Rhizobium rhizosphaerae sp. nov., a novel species isolated from rice rhizosphere.</title>
        <authorList>
            <person name="Zhao J.J."/>
            <person name="Zhang J."/>
            <person name="Zhang R.J."/>
            <person name="Zhang C.W."/>
            <person name="Yin H.Q."/>
            <person name="Zhang X.X."/>
        </authorList>
    </citation>
    <scope>NUCLEOTIDE SEQUENCE [LARGE SCALE GENOMIC DNA]</scope>
    <source>
        <strain evidence="1 2">S18K6</strain>
    </source>
</reference>